<gene>
    <name evidence="7" type="ORF">TSUD_363230</name>
</gene>
<reference evidence="8" key="1">
    <citation type="journal article" date="2017" name="Front. Plant Sci.">
        <title>Climate Clever Clovers: New Paradigm to Reduce the Environmental Footprint of Ruminants by Breeding Low Methanogenic Forages Utilizing Haplotype Variation.</title>
        <authorList>
            <person name="Kaur P."/>
            <person name="Appels R."/>
            <person name="Bayer P.E."/>
            <person name="Keeble-Gagnere G."/>
            <person name="Wang J."/>
            <person name="Hirakawa H."/>
            <person name="Shirasawa K."/>
            <person name="Vercoe P."/>
            <person name="Stefanova K."/>
            <person name="Durmic Z."/>
            <person name="Nichols P."/>
            <person name="Revell C."/>
            <person name="Isobe S.N."/>
            <person name="Edwards D."/>
            <person name="Erskine W."/>
        </authorList>
    </citation>
    <scope>NUCLEOTIDE SEQUENCE [LARGE SCALE GENOMIC DNA]</scope>
    <source>
        <strain evidence="8">cv. Daliak</strain>
    </source>
</reference>
<proteinExistence type="predicted"/>
<sequence length="84" mass="9811">MTTIEKYLHLQGSVPCKIRAKRGFATHPRSIAERERRIRISARIKKLQDLFPNSDKQTSTADMLDEAVQYIKDLRKQLKVQENT</sequence>
<keyword evidence="2" id="KW-0805">Transcription regulation</keyword>
<evidence type="ECO:0000256" key="4">
    <source>
        <dbReference type="ARBA" id="ARBA00023163"/>
    </source>
</evidence>
<dbReference type="InterPro" id="IPR036638">
    <property type="entry name" value="HLH_DNA-bd_sf"/>
</dbReference>
<keyword evidence="5" id="KW-0539">Nucleus</keyword>
<organism evidence="7 8">
    <name type="scientific">Trifolium subterraneum</name>
    <name type="common">Subterranean clover</name>
    <dbReference type="NCBI Taxonomy" id="3900"/>
    <lineage>
        <taxon>Eukaryota</taxon>
        <taxon>Viridiplantae</taxon>
        <taxon>Streptophyta</taxon>
        <taxon>Embryophyta</taxon>
        <taxon>Tracheophyta</taxon>
        <taxon>Spermatophyta</taxon>
        <taxon>Magnoliopsida</taxon>
        <taxon>eudicotyledons</taxon>
        <taxon>Gunneridae</taxon>
        <taxon>Pentapetalae</taxon>
        <taxon>rosids</taxon>
        <taxon>fabids</taxon>
        <taxon>Fabales</taxon>
        <taxon>Fabaceae</taxon>
        <taxon>Papilionoideae</taxon>
        <taxon>50 kb inversion clade</taxon>
        <taxon>NPAAA clade</taxon>
        <taxon>Hologalegina</taxon>
        <taxon>IRL clade</taxon>
        <taxon>Trifolieae</taxon>
        <taxon>Trifolium</taxon>
    </lineage>
</organism>
<dbReference type="SMART" id="SM00353">
    <property type="entry name" value="HLH"/>
    <property type="match status" value="1"/>
</dbReference>
<dbReference type="Proteomes" id="UP000242715">
    <property type="component" value="Unassembled WGS sequence"/>
</dbReference>
<dbReference type="InterPro" id="IPR011598">
    <property type="entry name" value="bHLH_dom"/>
</dbReference>
<dbReference type="PROSITE" id="PS50888">
    <property type="entry name" value="BHLH"/>
    <property type="match status" value="1"/>
</dbReference>
<dbReference type="GO" id="GO:0000981">
    <property type="term" value="F:DNA-binding transcription factor activity, RNA polymerase II-specific"/>
    <property type="evidence" value="ECO:0007669"/>
    <property type="project" value="TreeGrafter"/>
</dbReference>
<dbReference type="OrthoDB" id="2019494at2759"/>
<dbReference type="Gene3D" id="4.10.280.10">
    <property type="entry name" value="Helix-loop-helix DNA-binding domain"/>
    <property type="match status" value="1"/>
</dbReference>
<evidence type="ECO:0000259" key="6">
    <source>
        <dbReference type="PROSITE" id="PS50888"/>
    </source>
</evidence>
<evidence type="ECO:0000256" key="3">
    <source>
        <dbReference type="ARBA" id="ARBA00023125"/>
    </source>
</evidence>
<evidence type="ECO:0000313" key="7">
    <source>
        <dbReference type="EMBL" id="GAU33122.1"/>
    </source>
</evidence>
<evidence type="ECO:0000256" key="1">
    <source>
        <dbReference type="ARBA" id="ARBA00004123"/>
    </source>
</evidence>
<evidence type="ECO:0000313" key="8">
    <source>
        <dbReference type="Proteomes" id="UP000242715"/>
    </source>
</evidence>
<feature type="domain" description="BHLH" evidence="6">
    <location>
        <begin position="24"/>
        <end position="74"/>
    </location>
</feature>
<dbReference type="SUPFAM" id="SSF47459">
    <property type="entry name" value="HLH, helix-loop-helix DNA-binding domain"/>
    <property type="match status" value="1"/>
</dbReference>
<dbReference type="GO" id="GO:0046983">
    <property type="term" value="F:protein dimerization activity"/>
    <property type="evidence" value="ECO:0007669"/>
    <property type="project" value="InterPro"/>
</dbReference>
<accession>A0A2Z6N8J6</accession>
<dbReference type="PANTHER" id="PTHR16223:SF345">
    <property type="entry name" value="TRANSCRIPTION FACTOR BHLH130-LIKE"/>
    <property type="match status" value="1"/>
</dbReference>
<evidence type="ECO:0000256" key="2">
    <source>
        <dbReference type="ARBA" id="ARBA00023015"/>
    </source>
</evidence>
<comment type="subcellular location">
    <subcellularLocation>
        <location evidence="1">Nucleus</location>
    </subcellularLocation>
</comment>
<evidence type="ECO:0000256" key="5">
    <source>
        <dbReference type="ARBA" id="ARBA00023242"/>
    </source>
</evidence>
<keyword evidence="3" id="KW-0238">DNA-binding</keyword>
<dbReference type="GO" id="GO:0000978">
    <property type="term" value="F:RNA polymerase II cis-regulatory region sequence-specific DNA binding"/>
    <property type="evidence" value="ECO:0007669"/>
    <property type="project" value="TreeGrafter"/>
</dbReference>
<dbReference type="PANTHER" id="PTHR16223">
    <property type="entry name" value="TRANSCRIPTION FACTOR BHLH83-RELATED"/>
    <property type="match status" value="1"/>
</dbReference>
<dbReference type="Pfam" id="PF00010">
    <property type="entry name" value="HLH"/>
    <property type="match status" value="1"/>
</dbReference>
<dbReference type="GO" id="GO:0005634">
    <property type="term" value="C:nucleus"/>
    <property type="evidence" value="ECO:0007669"/>
    <property type="project" value="UniProtKB-SubCell"/>
</dbReference>
<keyword evidence="4" id="KW-0804">Transcription</keyword>
<protein>
    <recommendedName>
        <fullName evidence="6">BHLH domain-containing protein</fullName>
    </recommendedName>
</protein>
<keyword evidence="8" id="KW-1185">Reference proteome</keyword>
<dbReference type="EMBL" id="DF973517">
    <property type="protein sequence ID" value="GAU33122.1"/>
    <property type="molecule type" value="Genomic_DNA"/>
</dbReference>
<name>A0A2Z6N8J6_TRISU</name>
<dbReference type="InterPro" id="IPR045843">
    <property type="entry name" value="IND-like"/>
</dbReference>
<dbReference type="AlphaFoldDB" id="A0A2Z6N8J6"/>